<evidence type="ECO:0000256" key="15">
    <source>
        <dbReference type="SAM" id="MobiDB-lite"/>
    </source>
</evidence>
<evidence type="ECO:0000256" key="5">
    <source>
        <dbReference type="ARBA" id="ARBA00016383"/>
    </source>
</evidence>
<name>A0A8S3YVZ4_9EUPU</name>
<comment type="function">
    <text evidence="1">Accessory subunit of the mitochondrial membrane respiratory chain NADH dehydrogenase (Complex I), that is believed not to be involved in catalysis. Complex I functions in the transfer of electrons from NADH to the respiratory chain. The immediate electron acceptor for the enzyme is believed to be ubiquinone.</text>
</comment>
<sequence>MVYKRPPNVRDVGPILRTVRDWLLGNEETSLVHRFEGYIAKRTQPPPNLPPGVCSKLSDNYYCTRDGRRESKPPLSIYDASRVLLGAGDKPPAIQEPVKPGFQYNWETGKPELEAKS</sequence>
<keyword evidence="11" id="KW-0496">Mitochondrion</keyword>
<evidence type="ECO:0000256" key="13">
    <source>
        <dbReference type="ARBA" id="ARBA00030360"/>
    </source>
</evidence>
<reference evidence="16" key="1">
    <citation type="submission" date="2021-04" db="EMBL/GenBank/DDBJ databases">
        <authorList>
            <consortium name="Molecular Ecology Group"/>
        </authorList>
    </citation>
    <scope>NUCLEOTIDE SEQUENCE</scope>
</reference>
<keyword evidence="8" id="KW-0999">Mitochondrion inner membrane</keyword>
<dbReference type="PANTHER" id="PTHR12485:SF1">
    <property type="entry name" value="NADH DEHYDROGENASE [UBIQUINONE] 1 ALPHA SUBCOMPLEX SUBUNIT 7"/>
    <property type="match status" value="1"/>
</dbReference>
<evidence type="ECO:0000256" key="10">
    <source>
        <dbReference type="ARBA" id="ARBA00022990"/>
    </source>
</evidence>
<feature type="region of interest" description="Disordered" evidence="15">
    <location>
        <begin position="88"/>
        <end position="117"/>
    </location>
</feature>
<keyword evidence="7" id="KW-0679">Respiratory chain</keyword>
<evidence type="ECO:0000256" key="12">
    <source>
        <dbReference type="ARBA" id="ARBA00023136"/>
    </source>
</evidence>
<comment type="similarity">
    <text evidence="3">Belongs to the complex I NDUFA7 subunit family.</text>
</comment>
<keyword evidence="6" id="KW-0813">Transport</keyword>
<dbReference type="EMBL" id="CAJHNH020000547">
    <property type="protein sequence ID" value="CAG5118396.1"/>
    <property type="molecule type" value="Genomic_DNA"/>
</dbReference>
<evidence type="ECO:0000313" key="16">
    <source>
        <dbReference type="EMBL" id="CAG5118396.1"/>
    </source>
</evidence>
<evidence type="ECO:0000256" key="11">
    <source>
        <dbReference type="ARBA" id="ARBA00023128"/>
    </source>
</evidence>
<dbReference type="InterPro" id="IPR009947">
    <property type="entry name" value="NDUA7"/>
</dbReference>
<keyword evidence="9" id="KW-0249">Electron transport</keyword>
<organism evidence="16 17">
    <name type="scientific">Candidula unifasciata</name>
    <dbReference type="NCBI Taxonomy" id="100452"/>
    <lineage>
        <taxon>Eukaryota</taxon>
        <taxon>Metazoa</taxon>
        <taxon>Spiralia</taxon>
        <taxon>Lophotrochozoa</taxon>
        <taxon>Mollusca</taxon>
        <taxon>Gastropoda</taxon>
        <taxon>Heterobranchia</taxon>
        <taxon>Euthyneura</taxon>
        <taxon>Panpulmonata</taxon>
        <taxon>Eupulmonata</taxon>
        <taxon>Stylommatophora</taxon>
        <taxon>Helicina</taxon>
        <taxon>Helicoidea</taxon>
        <taxon>Geomitridae</taxon>
        <taxon>Candidula</taxon>
    </lineage>
</organism>
<keyword evidence="12" id="KW-0472">Membrane</keyword>
<accession>A0A8S3YVZ4</accession>
<evidence type="ECO:0000256" key="7">
    <source>
        <dbReference type="ARBA" id="ARBA00022660"/>
    </source>
</evidence>
<evidence type="ECO:0000256" key="4">
    <source>
        <dbReference type="ARBA" id="ARBA00011533"/>
    </source>
</evidence>
<dbReference type="PANTHER" id="PTHR12485">
    <property type="entry name" value="NADH-UBIQUINONE OXIDOREDUCTASE SUBUNIT B"/>
    <property type="match status" value="1"/>
</dbReference>
<comment type="subcellular location">
    <subcellularLocation>
        <location evidence="2">Mitochondrion inner membrane</location>
        <topology evidence="2">Peripheral membrane protein</topology>
        <orientation evidence="2">Matrix side</orientation>
    </subcellularLocation>
</comment>
<comment type="subunit">
    <text evidence="4">Complex I is composed of 45 different subunits.</text>
</comment>
<evidence type="ECO:0000256" key="1">
    <source>
        <dbReference type="ARBA" id="ARBA00003195"/>
    </source>
</evidence>
<dbReference type="Proteomes" id="UP000678393">
    <property type="component" value="Unassembled WGS sequence"/>
</dbReference>
<evidence type="ECO:0000256" key="3">
    <source>
        <dbReference type="ARBA" id="ARBA00005482"/>
    </source>
</evidence>
<dbReference type="AlphaFoldDB" id="A0A8S3YVZ4"/>
<evidence type="ECO:0000256" key="6">
    <source>
        <dbReference type="ARBA" id="ARBA00022448"/>
    </source>
</evidence>
<keyword evidence="17" id="KW-1185">Reference proteome</keyword>
<gene>
    <name evidence="16" type="ORF">CUNI_LOCUS3954</name>
</gene>
<evidence type="ECO:0000256" key="8">
    <source>
        <dbReference type="ARBA" id="ARBA00022792"/>
    </source>
</evidence>
<evidence type="ECO:0000256" key="14">
    <source>
        <dbReference type="ARBA" id="ARBA00033401"/>
    </source>
</evidence>
<dbReference type="GO" id="GO:0005743">
    <property type="term" value="C:mitochondrial inner membrane"/>
    <property type="evidence" value="ECO:0007669"/>
    <property type="project" value="UniProtKB-SubCell"/>
</dbReference>
<proteinExistence type="inferred from homology"/>
<dbReference type="Pfam" id="PF07347">
    <property type="entry name" value="CI-B14_5a"/>
    <property type="match status" value="1"/>
</dbReference>
<evidence type="ECO:0000313" key="17">
    <source>
        <dbReference type="Proteomes" id="UP000678393"/>
    </source>
</evidence>
<keyword evidence="10" id="KW-0007">Acetylation</keyword>
<protein>
    <recommendedName>
        <fullName evidence="5">NADH dehydrogenase [ubiquinone] 1 alpha subcomplex subunit 7</fullName>
    </recommendedName>
    <alternativeName>
        <fullName evidence="14">Complex I-B14.5a</fullName>
    </alternativeName>
    <alternativeName>
        <fullName evidence="13">NADH-ubiquinone oxidoreductase subunit B14.5a</fullName>
    </alternativeName>
</protein>
<evidence type="ECO:0000256" key="9">
    <source>
        <dbReference type="ARBA" id="ARBA00022982"/>
    </source>
</evidence>
<comment type="caution">
    <text evidence="16">The sequence shown here is derived from an EMBL/GenBank/DDBJ whole genome shotgun (WGS) entry which is preliminary data.</text>
</comment>
<evidence type="ECO:0000256" key="2">
    <source>
        <dbReference type="ARBA" id="ARBA00004443"/>
    </source>
</evidence>
<dbReference type="OrthoDB" id="10063829at2759"/>
<dbReference type="GO" id="GO:0006120">
    <property type="term" value="P:mitochondrial electron transport, NADH to ubiquinone"/>
    <property type="evidence" value="ECO:0007669"/>
    <property type="project" value="TreeGrafter"/>
</dbReference>